<evidence type="ECO:0000256" key="1">
    <source>
        <dbReference type="SAM" id="MobiDB-lite"/>
    </source>
</evidence>
<keyword evidence="3" id="KW-1185">Reference proteome</keyword>
<protein>
    <submittedName>
        <fullName evidence="2">Uncharacterized protein</fullName>
    </submittedName>
</protein>
<accession>A0A448X4J4</accession>
<dbReference type="EMBL" id="CAAALY010090805">
    <property type="protein sequence ID" value="VEL27900.1"/>
    <property type="molecule type" value="Genomic_DNA"/>
</dbReference>
<evidence type="ECO:0000313" key="2">
    <source>
        <dbReference type="EMBL" id="VEL27900.1"/>
    </source>
</evidence>
<sequence>MDLLRKSSLGPLGPLPNDLIERHRAAFARLFPLAAVFLTPTELDAHLVESVRSAAASSLVGMFLPADKLCHSQQLEFEIDAETSCSTSAPDSSGLVNDINSHTSEDIKGTVDVESRKLQLSME</sequence>
<reference evidence="2" key="1">
    <citation type="submission" date="2018-11" db="EMBL/GenBank/DDBJ databases">
        <authorList>
            <consortium name="Pathogen Informatics"/>
        </authorList>
    </citation>
    <scope>NUCLEOTIDE SEQUENCE</scope>
</reference>
<name>A0A448X4J4_9PLAT</name>
<gene>
    <name evidence="2" type="ORF">PXEA_LOCUS21340</name>
</gene>
<organism evidence="2 3">
    <name type="scientific">Protopolystoma xenopodis</name>
    <dbReference type="NCBI Taxonomy" id="117903"/>
    <lineage>
        <taxon>Eukaryota</taxon>
        <taxon>Metazoa</taxon>
        <taxon>Spiralia</taxon>
        <taxon>Lophotrochozoa</taxon>
        <taxon>Platyhelminthes</taxon>
        <taxon>Monogenea</taxon>
        <taxon>Polyopisthocotylea</taxon>
        <taxon>Polystomatidea</taxon>
        <taxon>Polystomatidae</taxon>
        <taxon>Protopolystoma</taxon>
    </lineage>
</organism>
<dbReference type="AlphaFoldDB" id="A0A448X4J4"/>
<comment type="caution">
    <text evidence="2">The sequence shown here is derived from an EMBL/GenBank/DDBJ whole genome shotgun (WGS) entry which is preliminary data.</text>
</comment>
<evidence type="ECO:0000313" key="3">
    <source>
        <dbReference type="Proteomes" id="UP000784294"/>
    </source>
</evidence>
<feature type="region of interest" description="Disordered" evidence="1">
    <location>
        <begin position="83"/>
        <end position="110"/>
    </location>
</feature>
<feature type="compositionally biased region" description="Polar residues" evidence="1">
    <location>
        <begin position="83"/>
        <end position="102"/>
    </location>
</feature>
<proteinExistence type="predicted"/>
<dbReference type="Proteomes" id="UP000784294">
    <property type="component" value="Unassembled WGS sequence"/>
</dbReference>